<dbReference type="InterPro" id="IPR002994">
    <property type="entry name" value="Surf1/Shy1"/>
</dbReference>
<evidence type="ECO:0000256" key="3">
    <source>
        <dbReference type="ARBA" id="ARBA00022692"/>
    </source>
</evidence>
<protein>
    <recommendedName>
        <fullName evidence="6">SURF1-like protein</fullName>
    </recommendedName>
</protein>
<dbReference type="Proteomes" id="UP000217144">
    <property type="component" value="Chromosome"/>
</dbReference>
<evidence type="ECO:0000256" key="4">
    <source>
        <dbReference type="ARBA" id="ARBA00022989"/>
    </source>
</evidence>
<dbReference type="PROSITE" id="PS50895">
    <property type="entry name" value="SURF1"/>
    <property type="match status" value="1"/>
</dbReference>
<evidence type="ECO:0000256" key="1">
    <source>
        <dbReference type="ARBA" id="ARBA00004370"/>
    </source>
</evidence>
<evidence type="ECO:0000256" key="6">
    <source>
        <dbReference type="RuleBase" id="RU363076"/>
    </source>
</evidence>
<keyword evidence="6" id="KW-1003">Cell membrane</keyword>
<organism evidence="7 8">
    <name type="scientific">Candidatus Planktophila lacus</name>
    <dbReference type="NCBI Taxonomy" id="1884913"/>
    <lineage>
        <taxon>Bacteria</taxon>
        <taxon>Bacillati</taxon>
        <taxon>Actinomycetota</taxon>
        <taxon>Actinomycetes</taxon>
        <taxon>Candidatus Nanopelagicales</taxon>
        <taxon>Candidatus Nanopelagicaceae</taxon>
        <taxon>Candidatus Planktophila</taxon>
    </lineage>
</organism>
<keyword evidence="4" id="KW-1133">Transmembrane helix</keyword>
<dbReference type="PANTHER" id="PTHR23427:SF2">
    <property type="entry name" value="SURFEIT LOCUS PROTEIN 1"/>
    <property type="match status" value="1"/>
</dbReference>
<dbReference type="PROSITE" id="PS51257">
    <property type="entry name" value="PROKAR_LIPOPROTEIN"/>
    <property type="match status" value="1"/>
</dbReference>
<dbReference type="EMBL" id="CP016769">
    <property type="protein sequence ID" value="ASY10568.1"/>
    <property type="molecule type" value="Genomic_DNA"/>
</dbReference>
<dbReference type="GO" id="GO:0005886">
    <property type="term" value="C:plasma membrane"/>
    <property type="evidence" value="ECO:0007669"/>
    <property type="project" value="UniProtKB-SubCell"/>
</dbReference>
<dbReference type="Pfam" id="PF02104">
    <property type="entry name" value="SURF1"/>
    <property type="match status" value="1"/>
</dbReference>
<dbReference type="KEGG" id="plan:A1s21148_03310"/>
<keyword evidence="8" id="KW-1185">Reference proteome</keyword>
<evidence type="ECO:0000313" key="7">
    <source>
        <dbReference type="EMBL" id="ASY10568.1"/>
    </source>
</evidence>
<dbReference type="InterPro" id="IPR045214">
    <property type="entry name" value="Surf1/Surf4"/>
</dbReference>
<comment type="subcellular location">
    <subcellularLocation>
        <location evidence="6">Cell membrane</location>
        <topology evidence="6">Multi-pass membrane protein</topology>
    </subcellularLocation>
    <subcellularLocation>
        <location evidence="1">Membrane</location>
    </subcellularLocation>
</comment>
<reference evidence="7 8" key="1">
    <citation type="submission" date="2016-07" db="EMBL/GenBank/DDBJ databases">
        <title>High microdiversification within the ubiquitous acI lineage of Actinobacteria.</title>
        <authorList>
            <person name="Neuenschwander S.M."/>
            <person name="Salcher M."/>
            <person name="Ghai R."/>
            <person name="Pernthaler J."/>
        </authorList>
    </citation>
    <scope>NUCLEOTIDE SEQUENCE [LARGE SCALE GENOMIC DNA]</scope>
    <source>
        <strain evidence="7">MMS-21-148</strain>
    </source>
</reference>
<accession>A0AAC9YQT2</accession>
<keyword evidence="5" id="KW-0472">Membrane</keyword>
<dbReference type="RefSeq" id="WP_095671058.1">
    <property type="nucleotide sequence ID" value="NZ_CP016769.1"/>
</dbReference>
<dbReference type="AlphaFoldDB" id="A0AAC9YQT2"/>
<comment type="similarity">
    <text evidence="2 6">Belongs to the SURF1 family.</text>
</comment>
<name>A0AAC9YQT2_9ACTN</name>
<proteinExistence type="inferred from homology"/>
<dbReference type="CDD" id="cd06662">
    <property type="entry name" value="SURF1"/>
    <property type="match status" value="1"/>
</dbReference>
<evidence type="ECO:0000256" key="2">
    <source>
        <dbReference type="ARBA" id="ARBA00007165"/>
    </source>
</evidence>
<gene>
    <name evidence="7" type="ORF">A1s21148_03310</name>
</gene>
<evidence type="ECO:0000256" key="5">
    <source>
        <dbReference type="ARBA" id="ARBA00023136"/>
    </source>
</evidence>
<sequence length="248" mass="27444">MSSERSSEKESNTFLKHLLALLLILGCLWASQWQFQRGIDRQDRNQGIEAQLTLNPVELNDIKDNFVKYEWRTVTVEGSFDSTNQILLKNRYFEGVYGYEVLTRFTASDGRSFWVDRGWVKAGKDAATAPVVSTAPTGAVSLTARFRLDRSLPQGAFFALPASGAGMISKLNAQSDSTSEGFYLDLLSGSQPSLTPAVPAQVPELSDGPHIAYSLQWIFFAGLIIYGRILIRRGQILTSKELGIEPTS</sequence>
<keyword evidence="3" id="KW-0812">Transmembrane</keyword>
<evidence type="ECO:0000313" key="8">
    <source>
        <dbReference type="Proteomes" id="UP000217144"/>
    </source>
</evidence>
<dbReference type="PANTHER" id="PTHR23427">
    <property type="entry name" value="SURFEIT LOCUS PROTEIN"/>
    <property type="match status" value="1"/>
</dbReference>